<evidence type="ECO:0000256" key="3">
    <source>
        <dbReference type="HAMAP-Rule" id="MF_00272"/>
    </source>
</evidence>
<comment type="similarity">
    <text evidence="1 3">Belongs to the GcvH family.</text>
</comment>
<feature type="domain" description="Lipoyl-binding" evidence="5">
    <location>
        <begin position="22"/>
        <end position="104"/>
    </location>
</feature>
<organism evidence="6 7">
    <name type="scientific">Thermosediminibacter litoriperuensis</name>
    <dbReference type="NCBI Taxonomy" id="291989"/>
    <lineage>
        <taxon>Bacteria</taxon>
        <taxon>Bacillati</taxon>
        <taxon>Bacillota</taxon>
        <taxon>Clostridia</taxon>
        <taxon>Thermosediminibacterales</taxon>
        <taxon>Thermosediminibacteraceae</taxon>
        <taxon>Thermosediminibacter</taxon>
    </lineage>
</organism>
<dbReference type="SUPFAM" id="SSF51230">
    <property type="entry name" value="Single hybrid motif"/>
    <property type="match status" value="1"/>
</dbReference>
<dbReference type="Proteomes" id="UP000322294">
    <property type="component" value="Unassembled WGS sequence"/>
</dbReference>
<dbReference type="OrthoDB" id="9796712at2"/>
<dbReference type="NCBIfam" id="NF002270">
    <property type="entry name" value="PRK01202.1"/>
    <property type="match status" value="1"/>
</dbReference>
<name>A0A5S5AVA9_9FIRM</name>
<comment type="function">
    <text evidence="3">The glycine cleavage system catalyzes the degradation of glycine. The H protein shuttles the methylamine group of glycine from the P protein to the T protein.</text>
</comment>
<dbReference type="InterPro" id="IPR000089">
    <property type="entry name" value="Biotin_lipoyl"/>
</dbReference>
<dbReference type="PROSITE" id="PS00189">
    <property type="entry name" value="LIPOYL"/>
    <property type="match status" value="1"/>
</dbReference>
<gene>
    <name evidence="3" type="primary">gcvH</name>
    <name evidence="6" type="ORF">LZ11_00937</name>
</gene>
<accession>A0A5S5AVA9</accession>
<evidence type="ECO:0000256" key="1">
    <source>
        <dbReference type="ARBA" id="ARBA00009249"/>
    </source>
</evidence>
<dbReference type="InterPro" id="IPR033753">
    <property type="entry name" value="GCV_H/Fam206"/>
</dbReference>
<protein>
    <recommendedName>
        <fullName evidence="3">Glycine cleavage system H protein</fullName>
    </recommendedName>
</protein>
<dbReference type="PANTHER" id="PTHR11715:SF3">
    <property type="entry name" value="GLYCINE CLEAVAGE SYSTEM H PROTEIN-RELATED"/>
    <property type="match status" value="1"/>
</dbReference>
<dbReference type="EMBL" id="VNHO01000008">
    <property type="protein sequence ID" value="TYP56658.1"/>
    <property type="molecule type" value="Genomic_DNA"/>
</dbReference>
<keyword evidence="7" id="KW-1185">Reference proteome</keyword>
<dbReference type="HAMAP" id="MF_00272">
    <property type="entry name" value="GcvH"/>
    <property type="match status" value="1"/>
</dbReference>
<dbReference type="AlphaFoldDB" id="A0A5S5AVA9"/>
<dbReference type="RefSeq" id="WP_148866727.1">
    <property type="nucleotide sequence ID" value="NZ_VNHO01000008.1"/>
</dbReference>
<evidence type="ECO:0000313" key="7">
    <source>
        <dbReference type="Proteomes" id="UP000322294"/>
    </source>
</evidence>
<evidence type="ECO:0000256" key="4">
    <source>
        <dbReference type="PIRSR" id="PIRSR617453-50"/>
    </source>
</evidence>
<keyword evidence="2 3" id="KW-0450">Lipoyl</keyword>
<dbReference type="InterPro" id="IPR003016">
    <property type="entry name" value="2-oxoA_DH_lipoyl-BS"/>
</dbReference>
<dbReference type="CDD" id="cd06848">
    <property type="entry name" value="GCS_H"/>
    <property type="match status" value="1"/>
</dbReference>
<dbReference type="InterPro" id="IPR011053">
    <property type="entry name" value="Single_hybrid_motif"/>
</dbReference>
<proteinExistence type="inferred from homology"/>
<dbReference type="NCBIfam" id="TIGR00527">
    <property type="entry name" value="gcvH"/>
    <property type="match status" value="1"/>
</dbReference>
<reference evidence="6 7" key="1">
    <citation type="submission" date="2019-07" db="EMBL/GenBank/DDBJ databases">
        <title>Genomic Encyclopedia of Type Strains, Phase I: the one thousand microbial genomes (KMG-I) project.</title>
        <authorList>
            <person name="Kyrpides N."/>
        </authorList>
    </citation>
    <scope>NUCLEOTIDE SEQUENCE [LARGE SCALE GENOMIC DNA]</scope>
    <source>
        <strain evidence="6 7">DSM 16647</strain>
    </source>
</reference>
<comment type="caution">
    <text evidence="6">The sequence shown here is derived from an EMBL/GenBank/DDBJ whole genome shotgun (WGS) entry which is preliminary data.</text>
</comment>
<dbReference type="PROSITE" id="PS50968">
    <property type="entry name" value="BIOTINYL_LIPOYL"/>
    <property type="match status" value="1"/>
</dbReference>
<feature type="modified residue" description="N6-lipoyllysine" evidence="3 4">
    <location>
        <position position="63"/>
    </location>
</feature>
<comment type="subunit">
    <text evidence="3">The glycine cleavage system is composed of four proteins: P, T, L and H.</text>
</comment>
<dbReference type="Pfam" id="PF01597">
    <property type="entry name" value="GCV_H"/>
    <property type="match status" value="1"/>
</dbReference>
<evidence type="ECO:0000256" key="2">
    <source>
        <dbReference type="ARBA" id="ARBA00022823"/>
    </source>
</evidence>
<sequence>MNLPSDIKYHKEHTWAKVEGDYAVIGITDYARDKLGEVLFVDLPEVGDYIKKDDVFGTVESGKVASDLYAPVSGEVVEVNEELADSPELVNESPYEKGWMIKVKMSDPSELEELLDGVEYSKLLK</sequence>
<dbReference type="Gene3D" id="2.40.50.100">
    <property type="match status" value="1"/>
</dbReference>
<evidence type="ECO:0000259" key="5">
    <source>
        <dbReference type="PROSITE" id="PS50968"/>
    </source>
</evidence>
<dbReference type="GO" id="GO:0005829">
    <property type="term" value="C:cytosol"/>
    <property type="evidence" value="ECO:0007669"/>
    <property type="project" value="TreeGrafter"/>
</dbReference>
<dbReference type="GO" id="GO:0005960">
    <property type="term" value="C:glycine cleavage complex"/>
    <property type="evidence" value="ECO:0007669"/>
    <property type="project" value="InterPro"/>
</dbReference>
<dbReference type="InterPro" id="IPR017453">
    <property type="entry name" value="GCV_H_sub"/>
</dbReference>
<evidence type="ECO:0000313" key="6">
    <source>
        <dbReference type="EMBL" id="TYP56658.1"/>
    </source>
</evidence>
<dbReference type="InterPro" id="IPR002930">
    <property type="entry name" value="GCV_H"/>
</dbReference>
<comment type="cofactor">
    <cofactor evidence="3">
        <name>(R)-lipoate</name>
        <dbReference type="ChEBI" id="CHEBI:83088"/>
    </cofactor>
    <text evidence="3">Binds 1 lipoyl cofactor covalently.</text>
</comment>
<dbReference type="GO" id="GO:0009249">
    <property type="term" value="P:protein lipoylation"/>
    <property type="evidence" value="ECO:0007669"/>
    <property type="project" value="TreeGrafter"/>
</dbReference>
<dbReference type="GO" id="GO:0019464">
    <property type="term" value="P:glycine decarboxylation via glycine cleavage system"/>
    <property type="evidence" value="ECO:0007669"/>
    <property type="project" value="UniProtKB-UniRule"/>
</dbReference>
<dbReference type="PANTHER" id="PTHR11715">
    <property type="entry name" value="GLYCINE CLEAVAGE SYSTEM H PROTEIN"/>
    <property type="match status" value="1"/>
</dbReference>